<dbReference type="GO" id="GO:1901379">
    <property type="term" value="P:regulation of potassium ion transmembrane transport"/>
    <property type="evidence" value="ECO:0007669"/>
    <property type="project" value="TreeGrafter"/>
</dbReference>
<dbReference type="Gene3D" id="2.140.10.30">
    <property type="entry name" value="Dipeptidylpeptidase IV, N-terminal domain"/>
    <property type="match status" value="1"/>
</dbReference>
<dbReference type="PANTHER" id="PTHR11731:SF20">
    <property type="entry name" value="DIPEPTIDYL AMINOPEPTIDASE-LIKE PROTEIN 6"/>
    <property type="match status" value="1"/>
</dbReference>
<evidence type="ECO:0000256" key="9">
    <source>
        <dbReference type="ARBA" id="ARBA00023180"/>
    </source>
</evidence>
<evidence type="ECO:0000256" key="6">
    <source>
        <dbReference type="ARBA" id="ARBA00022989"/>
    </source>
</evidence>
<keyword evidence="9" id="KW-0325">Glycoprotein</keyword>
<evidence type="ECO:0000256" key="2">
    <source>
        <dbReference type="ARBA" id="ARBA00006150"/>
    </source>
</evidence>
<comment type="subcellular location">
    <subcellularLocation>
        <location evidence="1">Cell membrane</location>
        <topology evidence="1">Single-pass type II membrane protein</topology>
    </subcellularLocation>
</comment>
<keyword evidence="8" id="KW-1015">Disulfide bond</keyword>
<dbReference type="EMBL" id="JBBPFD010000015">
    <property type="protein sequence ID" value="KAK7895767.1"/>
    <property type="molecule type" value="Genomic_DNA"/>
</dbReference>
<comment type="similarity">
    <text evidence="2">Belongs to the peptidase S9B family.</text>
</comment>
<feature type="domain" description="Dipeptidylpeptidase IV N-terminal" evidence="10">
    <location>
        <begin position="27"/>
        <end position="95"/>
    </location>
</feature>
<dbReference type="GO" id="GO:0008076">
    <property type="term" value="C:voltage-gated potassium channel complex"/>
    <property type="evidence" value="ECO:0007669"/>
    <property type="project" value="TreeGrafter"/>
</dbReference>
<evidence type="ECO:0000313" key="12">
    <source>
        <dbReference type="Proteomes" id="UP001460270"/>
    </source>
</evidence>
<dbReference type="InterPro" id="IPR050278">
    <property type="entry name" value="Serine_Prot_S9B/DPPIV"/>
</dbReference>
<organism evidence="11 12">
    <name type="scientific">Mugilogobius chulae</name>
    <name type="common">yellowstripe goby</name>
    <dbReference type="NCBI Taxonomy" id="88201"/>
    <lineage>
        <taxon>Eukaryota</taxon>
        <taxon>Metazoa</taxon>
        <taxon>Chordata</taxon>
        <taxon>Craniata</taxon>
        <taxon>Vertebrata</taxon>
        <taxon>Euteleostomi</taxon>
        <taxon>Actinopterygii</taxon>
        <taxon>Neopterygii</taxon>
        <taxon>Teleostei</taxon>
        <taxon>Neoteleostei</taxon>
        <taxon>Acanthomorphata</taxon>
        <taxon>Gobiaria</taxon>
        <taxon>Gobiiformes</taxon>
        <taxon>Gobioidei</taxon>
        <taxon>Gobiidae</taxon>
        <taxon>Gobionellinae</taxon>
        <taxon>Mugilogobius</taxon>
    </lineage>
</organism>
<reference evidence="12" key="1">
    <citation type="submission" date="2024-04" db="EMBL/GenBank/DDBJ databases">
        <title>Salinicola lusitanus LLJ914,a marine bacterium isolated from the Okinawa Trough.</title>
        <authorList>
            <person name="Li J."/>
        </authorList>
    </citation>
    <scope>NUCLEOTIDE SEQUENCE [LARGE SCALE GENOMIC DNA]</scope>
</reference>
<name>A0AAW0NEL1_9GOBI</name>
<dbReference type="GO" id="GO:0006508">
    <property type="term" value="P:proteolysis"/>
    <property type="evidence" value="ECO:0007669"/>
    <property type="project" value="InterPro"/>
</dbReference>
<keyword evidence="5" id="KW-0735">Signal-anchor</keyword>
<evidence type="ECO:0000256" key="1">
    <source>
        <dbReference type="ARBA" id="ARBA00004401"/>
    </source>
</evidence>
<evidence type="ECO:0000256" key="4">
    <source>
        <dbReference type="ARBA" id="ARBA00022692"/>
    </source>
</evidence>
<dbReference type="AlphaFoldDB" id="A0AAW0NEL1"/>
<keyword evidence="4" id="KW-0812">Transmembrane</keyword>
<keyword evidence="7" id="KW-0472">Membrane</keyword>
<keyword evidence="12" id="KW-1185">Reference proteome</keyword>
<dbReference type="SUPFAM" id="SSF82171">
    <property type="entry name" value="DPP6 N-terminal domain-like"/>
    <property type="match status" value="1"/>
</dbReference>
<evidence type="ECO:0000256" key="7">
    <source>
        <dbReference type="ARBA" id="ARBA00023136"/>
    </source>
</evidence>
<dbReference type="InterPro" id="IPR002469">
    <property type="entry name" value="Peptidase_S9B_N"/>
</dbReference>
<protein>
    <recommendedName>
        <fullName evidence="10">Dipeptidylpeptidase IV N-terminal domain-containing protein</fullName>
    </recommendedName>
</protein>
<dbReference type="PANTHER" id="PTHR11731">
    <property type="entry name" value="PROTEASE FAMILY S9B,C DIPEPTIDYL-PEPTIDASE IV-RELATED"/>
    <property type="match status" value="1"/>
</dbReference>
<evidence type="ECO:0000256" key="3">
    <source>
        <dbReference type="ARBA" id="ARBA00022475"/>
    </source>
</evidence>
<dbReference type="Pfam" id="PF00930">
    <property type="entry name" value="DPPIV_N"/>
    <property type="match status" value="1"/>
</dbReference>
<proteinExistence type="inferred from homology"/>
<sequence length="101" mass="11388">MAVTLLIIKSRERGDGLDQNVPCPFPQEIFHSHIAHWWSPDGARLAYATINDTLVPKMELPMFTGTPYPMGKEYHYPKAGEDNPVITIYVVNLNGPLHTIE</sequence>
<evidence type="ECO:0000256" key="5">
    <source>
        <dbReference type="ARBA" id="ARBA00022968"/>
    </source>
</evidence>
<evidence type="ECO:0000313" key="11">
    <source>
        <dbReference type="EMBL" id="KAK7895767.1"/>
    </source>
</evidence>
<keyword evidence="6" id="KW-1133">Transmembrane helix</keyword>
<comment type="caution">
    <text evidence="11">The sequence shown here is derived from an EMBL/GenBank/DDBJ whole genome shotgun (WGS) entry which is preliminary data.</text>
</comment>
<gene>
    <name evidence="11" type="ORF">WMY93_021092</name>
</gene>
<accession>A0AAW0NEL1</accession>
<evidence type="ECO:0000259" key="10">
    <source>
        <dbReference type="Pfam" id="PF00930"/>
    </source>
</evidence>
<dbReference type="GO" id="GO:0015459">
    <property type="term" value="F:potassium channel regulator activity"/>
    <property type="evidence" value="ECO:0007669"/>
    <property type="project" value="TreeGrafter"/>
</dbReference>
<evidence type="ECO:0000256" key="8">
    <source>
        <dbReference type="ARBA" id="ARBA00023157"/>
    </source>
</evidence>
<dbReference type="Proteomes" id="UP001460270">
    <property type="component" value="Unassembled WGS sequence"/>
</dbReference>
<keyword evidence="3" id="KW-1003">Cell membrane</keyword>